<gene>
    <name evidence="5" type="ORF">OLC1_LOCUS5399</name>
</gene>
<dbReference type="Proteomes" id="UP001161247">
    <property type="component" value="Chromosome 2"/>
</dbReference>
<accession>A0AAV1CG90</accession>
<feature type="region of interest" description="Disordered" evidence="4">
    <location>
        <begin position="840"/>
        <end position="877"/>
    </location>
</feature>
<dbReference type="SUPFAM" id="SSF48371">
    <property type="entry name" value="ARM repeat"/>
    <property type="match status" value="1"/>
</dbReference>
<dbReference type="PROSITE" id="PS00678">
    <property type="entry name" value="WD_REPEATS_1"/>
    <property type="match status" value="1"/>
</dbReference>
<dbReference type="InterPro" id="IPR036322">
    <property type="entry name" value="WD40_repeat_dom_sf"/>
</dbReference>
<dbReference type="GO" id="GO:0005737">
    <property type="term" value="C:cytoplasm"/>
    <property type="evidence" value="ECO:0007669"/>
    <property type="project" value="TreeGrafter"/>
</dbReference>
<dbReference type="PANTHER" id="PTHR44099:SF4">
    <property type="entry name" value="RABCONNECTIN-3B, ISOFORM A"/>
    <property type="match status" value="1"/>
</dbReference>
<dbReference type="PROSITE" id="PS50007">
    <property type="entry name" value="PIPLC_X_DOMAIN"/>
    <property type="match status" value="1"/>
</dbReference>
<dbReference type="InterPro" id="IPR016024">
    <property type="entry name" value="ARM-type_fold"/>
</dbReference>
<sequence length="1504" mass="164731">MKCRSVACIWSGSLPVQKVTATAVLNYPPTLYTGGSDGSIIWWNLPSSANAKQEVEPIAMLCGHATSIADLGICYPSAVSGDGKLDNVNQPVSTSHSENSGALFSACKDGVLCVWSRASGHCRRRRKMPPWVGSPSVVRVLPDNQRYVCVACWNAESIHVSNHKSFDVEHEGLLNRESGFAKSSKCTVVIVDSYSLAIVQTVFHGNLSIGPLKSISVILSSGHMENHSVMMVDAFSKVHCLPILKDSEITGESATRSSTQLDLKDWLDGSKEGGVLMTCVSRGQLLVLVYSTYCTFRLMDDGQKLGEILFSDHQLCLEGDSALGAIFVDDDDITILTNFGGYENLVSEVLIVWNNRGAAVVYRISYSRYKFTSEPMYSIPAVPRPSEVKLSLTFVFARDHLLRIESICCHGGQPMFWKPYITIWLLPQLHDCKETISGDFKKLSEGLYFDSWINSSAHKSEGSGDDICFKKSGAGDELFSSDNSVSSSNKGEKFVSSSMVISKNCVPFALAYGFCDGDIEVVRFNMYFEGLSFSDQSPSYRSNPQTSKLYLSGHTGAVLCLASHQMVSKSAKGDFSHVLVSGSMDCTVRIWDLDSSNLIIVMHQHVAPVRQIVLPPLHVGYPWSDCFLSVAEDTCVALTSLGSLQIERMFPGHPYYPSKIVWDGVRGYIACLCPNLSGTSESSDVLYIWDVKTGARERVLRGAAAHSMLDHFSMGTKKEFTPGSLMTKNTSASSLIFPVVEEVHNAPSHSKLSAKPENTSQIHTSMTESGKSSAHVTKEIESSMFTFQNDRPPVEGTCPFPGIATLCFDLKSLISACKSNEFLPTASIDHIKAQTEDIQVETPREGAHEQDRQEKDPETEIKSPRQANRESPDFSGTSSGTAAEFDWLHSLGGCLLNFSLSLLHLWNVDIEVDRLLETEMKLKRPDFFNVASGMIGDRGALTLTFPGSSATLEIWKSSSEYCALRSLTVVALAQQLISLTHSCSGASSALAAFYTRNFAEKFPEIKPPLLQVLVSFWQDQYEHVKMAARSLFHCAASRAIPRPLCCKKGNPPENSLCSSEGITEMERGSPISDIKTNSGMPERHPDVCGDSQTEESEILSWLESFDMQDWISCVGGTNQDAMTSHIIVSAALAVWYPSLVKPSLAELTVESLVKLVMAMNEKYSCTAAEILAEGMESTWGAYIGSEIPRMIGDIFFQIECVSSSSAKGNTSAISNNIRDTLVGILLPSLAMADVSGFLHVIQRQIWSTASDSPVHVVALMTITRVVRGSPRNLAQHLDKVVTFILLTMDPSNSVMRRSCLQSSMSALRELVRVFPMVALNDASTRLAVGDAIAEIKNASIRVYDMQSMVKIKVLDASGPPGLPTLLGGASETAVTTAISALSFSQDGEGLVAFSENVLMIRWWSLGSVWWEKLSRNLTPVQCTKLIFVPPWEGFSPTSTRSSIMASAISNDAQVNLQENQSNPSEMDSLKLLIHHLDLSYRLEWVGERKVKLTQHGRELGTFQL</sequence>
<evidence type="ECO:0000256" key="4">
    <source>
        <dbReference type="SAM" id="MobiDB-lite"/>
    </source>
</evidence>
<dbReference type="Pfam" id="PF00400">
    <property type="entry name" value="WD40"/>
    <property type="match status" value="1"/>
</dbReference>
<reference evidence="5" key="1">
    <citation type="submission" date="2023-03" db="EMBL/GenBank/DDBJ databases">
        <authorList>
            <person name="Julca I."/>
        </authorList>
    </citation>
    <scope>NUCLEOTIDE SEQUENCE</scope>
</reference>
<keyword evidence="2" id="KW-0677">Repeat</keyword>
<evidence type="ECO:0000256" key="3">
    <source>
        <dbReference type="PROSITE-ProRule" id="PRU00221"/>
    </source>
</evidence>
<evidence type="ECO:0000313" key="6">
    <source>
        <dbReference type="Proteomes" id="UP001161247"/>
    </source>
</evidence>
<dbReference type="EMBL" id="OX459119">
    <property type="protein sequence ID" value="CAI9094173.1"/>
    <property type="molecule type" value="Genomic_DNA"/>
</dbReference>
<dbReference type="SMART" id="SM00320">
    <property type="entry name" value="WD40"/>
    <property type="match status" value="4"/>
</dbReference>
<feature type="compositionally biased region" description="Basic and acidic residues" evidence="4">
    <location>
        <begin position="842"/>
        <end position="872"/>
    </location>
</feature>
<protein>
    <submittedName>
        <fullName evidence="5">OLC1v1029867C3</fullName>
    </submittedName>
</protein>
<name>A0AAV1CG90_OLDCO</name>
<evidence type="ECO:0000313" key="5">
    <source>
        <dbReference type="EMBL" id="CAI9094173.1"/>
    </source>
</evidence>
<keyword evidence="6" id="KW-1185">Reference proteome</keyword>
<keyword evidence="1 3" id="KW-0853">WD repeat</keyword>
<dbReference type="InterPro" id="IPR001680">
    <property type="entry name" value="WD40_rpt"/>
</dbReference>
<dbReference type="InterPro" id="IPR049916">
    <property type="entry name" value="WDR72-like"/>
</dbReference>
<dbReference type="InterPro" id="IPR019775">
    <property type="entry name" value="WD40_repeat_CS"/>
</dbReference>
<organism evidence="5 6">
    <name type="scientific">Oldenlandia corymbosa var. corymbosa</name>
    <dbReference type="NCBI Taxonomy" id="529605"/>
    <lineage>
        <taxon>Eukaryota</taxon>
        <taxon>Viridiplantae</taxon>
        <taxon>Streptophyta</taxon>
        <taxon>Embryophyta</taxon>
        <taxon>Tracheophyta</taxon>
        <taxon>Spermatophyta</taxon>
        <taxon>Magnoliopsida</taxon>
        <taxon>eudicotyledons</taxon>
        <taxon>Gunneridae</taxon>
        <taxon>Pentapetalae</taxon>
        <taxon>asterids</taxon>
        <taxon>lamiids</taxon>
        <taxon>Gentianales</taxon>
        <taxon>Rubiaceae</taxon>
        <taxon>Rubioideae</taxon>
        <taxon>Spermacoceae</taxon>
        <taxon>Hedyotis-Oldenlandia complex</taxon>
        <taxon>Oldenlandia</taxon>
    </lineage>
</organism>
<dbReference type="PROSITE" id="PS50082">
    <property type="entry name" value="WD_REPEATS_2"/>
    <property type="match status" value="1"/>
</dbReference>
<dbReference type="InterPro" id="IPR015943">
    <property type="entry name" value="WD40/YVTN_repeat-like_dom_sf"/>
</dbReference>
<dbReference type="Gene3D" id="2.130.10.10">
    <property type="entry name" value="YVTN repeat-like/Quinoprotein amine dehydrogenase"/>
    <property type="match status" value="2"/>
</dbReference>
<evidence type="ECO:0000256" key="1">
    <source>
        <dbReference type="ARBA" id="ARBA00022574"/>
    </source>
</evidence>
<dbReference type="PANTHER" id="PTHR44099">
    <property type="entry name" value="RABCONNECTIN-3B, ISOFORM A"/>
    <property type="match status" value="1"/>
</dbReference>
<feature type="repeat" description="WD" evidence="3">
    <location>
        <begin position="551"/>
        <end position="601"/>
    </location>
</feature>
<dbReference type="SUPFAM" id="SSF50978">
    <property type="entry name" value="WD40 repeat-like"/>
    <property type="match status" value="2"/>
</dbReference>
<proteinExistence type="predicted"/>
<evidence type="ECO:0000256" key="2">
    <source>
        <dbReference type="ARBA" id="ARBA00022737"/>
    </source>
</evidence>